<feature type="region of interest" description="Disordered" evidence="1">
    <location>
        <begin position="216"/>
        <end position="248"/>
    </location>
</feature>
<feature type="region of interest" description="Disordered" evidence="1">
    <location>
        <begin position="571"/>
        <end position="612"/>
    </location>
</feature>
<dbReference type="GO" id="GO:0016567">
    <property type="term" value="P:protein ubiquitination"/>
    <property type="evidence" value="ECO:0007669"/>
    <property type="project" value="TreeGrafter"/>
</dbReference>
<sequence>MFLVFLASIGIVVKGLSYHCWARYITYAKEEEAVRCIQAVHNFVLDGKSLRACFGTTKYCHAWLKNMTCSNPDCLYLHDVGSQEDSFTKDEIISAYTRSRVPQIASNLQRRSGNILPPPADDFSSSGTASSKPALKNGSNIASSQTKISPPNSSAGKSTLPAAASWGNRGLNSKPTAASMSCSQALAKPKTETHSSSVLHSSVISSTKPVISAWHDDVDTSSKSPESKQVIQPSNASKPLEPYQPGIQNDYKAKGSAETFLDVDLSSGPSAWNDDVVVTSEGCEGKAAHFENRSLSLESLKAVTDEVEQLPSPQASKGYPFYDQFGSSKPFDWSSELPKQGTVVNNNNQRLGHSNVITQTSSSSYQLHPSNTANLASYSSWSNDFRSEHSSFTDDSRTGLLSSLDNSSILSNSRKGDEQLSSFGNPERVFERPGMKSLEDKANCIGRYENSSSVEKAASVDKGESSIISDILSLDFDPWDDSLSSANNLAKMLGESEKAENAFKFSNSWKLQNSNQSRFSFAWQESEGNIPDPLIQNNHEQKLSLLQNSYGDRYQGGPVFNASEVPNAATNSSSALTFDRPTGASRSKISAPPGFSTPNRAPPPGFSSQDRLNQVYDTPYSENNLFGDHYQSHIAGNPGDIEFIDPAILAVGKGRMPGVNDSGLDLKSGFPAQYSTPNTDPRIQLLMQQSISSHQNLRLPNHIQDGFLPINDNFVTSRFLAQNNGALSPLELMSLQQPRNNNFINGQWDGWSDIRAGNNMGINEMLRTESIMLREFNVPFLYLASEIEFC</sequence>
<dbReference type="EMBL" id="LR862129">
    <property type="protein sequence ID" value="CAD1817576.1"/>
    <property type="molecule type" value="Genomic_DNA"/>
</dbReference>
<dbReference type="InterPro" id="IPR039780">
    <property type="entry name" value="Mot2"/>
</dbReference>
<evidence type="ECO:0008006" key="4">
    <source>
        <dbReference type="Google" id="ProtNLM"/>
    </source>
</evidence>
<feature type="signal peptide" evidence="2">
    <location>
        <begin position="1"/>
        <end position="22"/>
    </location>
</feature>
<reference evidence="3" key="1">
    <citation type="submission" date="2020-07" db="EMBL/GenBank/DDBJ databases">
        <authorList>
            <person name="Lin J."/>
        </authorList>
    </citation>
    <scope>NUCLEOTIDE SEQUENCE</scope>
</reference>
<evidence type="ECO:0000256" key="1">
    <source>
        <dbReference type="SAM" id="MobiDB-lite"/>
    </source>
</evidence>
<proteinExistence type="predicted"/>
<feature type="region of interest" description="Disordered" evidence="1">
    <location>
        <begin position="107"/>
        <end position="202"/>
    </location>
</feature>
<dbReference type="GO" id="GO:0004842">
    <property type="term" value="F:ubiquitin-protein transferase activity"/>
    <property type="evidence" value="ECO:0007669"/>
    <property type="project" value="InterPro"/>
</dbReference>
<gene>
    <name evidence="3" type="ORF">CB5_LOCUS787</name>
</gene>
<feature type="chain" id="PRO_5028255338" description="CCR4-NOT transcription complex subunit 4" evidence="2">
    <location>
        <begin position="23"/>
        <end position="790"/>
    </location>
</feature>
<dbReference type="AlphaFoldDB" id="A0A6V7NGY4"/>
<feature type="compositionally biased region" description="Polar residues" evidence="1">
    <location>
        <begin position="221"/>
        <end position="237"/>
    </location>
</feature>
<name>A0A6V7NGY4_ANACO</name>
<dbReference type="GO" id="GO:0030014">
    <property type="term" value="C:CCR4-NOT complex"/>
    <property type="evidence" value="ECO:0007669"/>
    <property type="project" value="InterPro"/>
</dbReference>
<organism evidence="3">
    <name type="scientific">Ananas comosus var. bracteatus</name>
    <name type="common">red pineapple</name>
    <dbReference type="NCBI Taxonomy" id="296719"/>
    <lineage>
        <taxon>Eukaryota</taxon>
        <taxon>Viridiplantae</taxon>
        <taxon>Streptophyta</taxon>
        <taxon>Embryophyta</taxon>
        <taxon>Tracheophyta</taxon>
        <taxon>Spermatophyta</taxon>
        <taxon>Magnoliopsida</taxon>
        <taxon>Liliopsida</taxon>
        <taxon>Poales</taxon>
        <taxon>Bromeliaceae</taxon>
        <taxon>Bromelioideae</taxon>
        <taxon>Ananas</taxon>
    </lineage>
</organism>
<dbReference type="InterPro" id="IPR012677">
    <property type="entry name" value="Nucleotide-bd_a/b_plait_sf"/>
</dbReference>
<dbReference type="PANTHER" id="PTHR12603:SF36">
    <property type="entry name" value="RNA BINDING (RRM_RBD_RNP MOTIFS) FAMILY PROTEIN"/>
    <property type="match status" value="1"/>
</dbReference>
<feature type="compositionally biased region" description="Polar residues" evidence="1">
    <location>
        <begin position="170"/>
        <end position="184"/>
    </location>
</feature>
<protein>
    <recommendedName>
        <fullName evidence="4">CCR4-NOT transcription complex subunit 4</fullName>
    </recommendedName>
</protein>
<dbReference type="PANTHER" id="PTHR12603">
    <property type="entry name" value="CCR4-NOT TRANSCRIPTION COMPLEX RELATED"/>
    <property type="match status" value="1"/>
</dbReference>
<keyword evidence="2" id="KW-0732">Signal</keyword>
<feature type="compositionally biased region" description="Polar residues" evidence="1">
    <location>
        <begin position="123"/>
        <end position="157"/>
    </location>
</feature>
<dbReference type="Gene3D" id="3.30.70.330">
    <property type="match status" value="1"/>
</dbReference>
<evidence type="ECO:0000256" key="2">
    <source>
        <dbReference type="SAM" id="SignalP"/>
    </source>
</evidence>
<feature type="region of interest" description="Disordered" evidence="1">
    <location>
        <begin position="407"/>
        <end position="429"/>
    </location>
</feature>
<accession>A0A6V7NGY4</accession>
<evidence type="ECO:0000313" key="3">
    <source>
        <dbReference type="EMBL" id="CAD1817576.1"/>
    </source>
</evidence>